<feature type="non-terminal residue" evidence="1">
    <location>
        <position position="197"/>
    </location>
</feature>
<dbReference type="EMBL" id="BARV01030476">
    <property type="protein sequence ID" value="GAI41807.1"/>
    <property type="molecule type" value="Genomic_DNA"/>
</dbReference>
<reference evidence="1" key="1">
    <citation type="journal article" date="2014" name="Front. Microbiol.">
        <title>High frequency of phylogenetically diverse reductive dehalogenase-homologous genes in deep subseafloor sedimentary metagenomes.</title>
        <authorList>
            <person name="Kawai M."/>
            <person name="Futagami T."/>
            <person name="Toyoda A."/>
            <person name="Takaki Y."/>
            <person name="Nishi S."/>
            <person name="Hori S."/>
            <person name="Arai W."/>
            <person name="Tsubouchi T."/>
            <person name="Morono Y."/>
            <person name="Uchiyama I."/>
            <person name="Ito T."/>
            <person name="Fujiyama A."/>
            <person name="Inagaki F."/>
            <person name="Takami H."/>
        </authorList>
    </citation>
    <scope>NUCLEOTIDE SEQUENCE</scope>
    <source>
        <strain evidence="1">Expedition CK06-06</strain>
    </source>
</reference>
<evidence type="ECO:0008006" key="2">
    <source>
        <dbReference type="Google" id="ProtNLM"/>
    </source>
</evidence>
<proteinExistence type="predicted"/>
<sequence length="197" mass="22327">MKWWLKGLRSLGKVLLLVLVAASTVIVFFPGLFTKYLQSYANRKYLNPNGLRVSYSGFVGDLFSTFQFQDITVAARDGTFTLKAEDARMNIDFLRFLRRDLFFEEISVGRLHLNLPSADSSGTIDRLETGRLPWVSIQNFSVEDATVSRGDTDFWFRAAGNLDLTDVITLEDARIDLAHPQLPDTLYLAARRFAFDG</sequence>
<gene>
    <name evidence="1" type="ORF">S06H3_48403</name>
</gene>
<name>X1NCQ1_9ZZZZ</name>
<dbReference type="AlphaFoldDB" id="X1NCQ1"/>
<accession>X1NCQ1</accession>
<evidence type="ECO:0000313" key="1">
    <source>
        <dbReference type="EMBL" id="GAI41807.1"/>
    </source>
</evidence>
<comment type="caution">
    <text evidence="1">The sequence shown here is derived from an EMBL/GenBank/DDBJ whole genome shotgun (WGS) entry which is preliminary data.</text>
</comment>
<protein>
    <recommendedName>
        <fullName evidence="2">AsmA domain-containing protein</fullName>
    </recommendedName>
</protein>
<organism evidence="1">
    <name type="scientific">marine sediment metagenome</name>
    <dbReference type="NCBI Taxonomy" id="412755"/>
    <lineage>
        <taxon>unclassified sequences</taxon>
        <taxon>metagenomes</taxon>
        <taxon>ecological metagenomes</taxon>
    </lineage>
</organism>